<dbReference type="AlphaFoldDB" id="A0A315Y171"/>
<gene>
    <name evidence="2" type="ORF">IE37_01484</name>
</gene>
<keyword evidence="2" id="KW-0808">Transferase</keyword>
<dbReference type="SUPFAM" id="SSF51412">
    <property type="entry name" value="Inosine monophosphate dehydrogenase (IMPDH)"/>
    <property type="match status" value="1"/>
</dbReference>
<dbReference type="RefSeq" id="WP_109726277.1">
    <property type="nucleotide sequence ID" value="NZ_QGDI01000005.1"/>
</dbReference>
<dbReference type="Gene3D" id="3.20.20.70">
    <property type="entry name" value="Aldolase class I"/>
    <property type="match status" value="1"/>
</dbReference>
<dbReference type="NCBIfam" id="TIGR02814">
    <property type="entry name" value="pfaD_fam"/>
    <property type="match status" value="1"/>
</dbReference>
<dbReference type="Proteomes" id="UP000245720">
    <property type="component" value="Unassembled WGS sequence"/>
</dbReference>
<evidence type="ECO:0000313" key="2">
    <source>
        <dbReference type="EMBL" id="PWJ12986.1"/>
    </source>
</evidence>
<feature type="domain" description="[Acyl-carrier-protein] S-malonyltransferase-like inserted helical" evidence="1">
    <location>
        <begin position="327"/>
        <end position="403"/>
    </location>
</feature>
<dbReference type="PANTHER" id="PTHR32332">
    <property type="entry name" value="2-NITROPROPANE DIOXYGENASE"/>
    <property type="match status" value="1"/>
</dbReference>
<comment type="caution">
    <text evidence="2">The sequence shown here is derived from an EMBL/GenBank/DDBJ whole genome shotgun (WGS) entry which is preliminary data.</text>
</comment>
<sequence>MDNEYVRIKALNGKALGSDEFRKEFGIEYAYVVGGMYKAITSAEMIAVLSRRGILAFLGSGGLRHEAVSQEISSIREKISDGVFGVNIIHTPKNTEAEEKLIDLMLDNEIRFIEAAAFISVTPSLVKYKIKGLTRNEHGDVVSRNRIMVKISRSEAAEVFMRPIPDSIISELLCRGAITASEADLAAGIPLADAVTVETDSGGHTDGGVAYAVFPSVMYLRDRIMKEYNYRSKIYIGAAGGIGDPDAASAAFMMGADYIMTGSVNQCTAEAGTSDIVKDMLSIATVHDTDYAPSADMFEMNSRSQVLKRGTLYCVRAKKIYELYNRYDSLESIDSQTRDMLEKRMFHDSLENVFAESARYYPMSVIQRAEKEPKLKMFIVFKSYFHRSSKAALNGDEKDISNFQINCGPAMGAFNSFVKGTRLENWRDRHADEIAVLIMEKAAEKMNEFFRERFIAG</sequence>
<dbReference type="InterPro" id="IPR013785">
    <property type="entry name" value="Aldolase_TIM"/>
</dbReference>
<dbReference type="InterPro" id="IPR014179">
    <property type="entry name" value="PfaD-like_TIM-barrel"/>
</dbReference>
<dbReference type="EMBL" id="QGDI01000005">
    <property type="protein sequence ID" value="PWJ12986.1"/>
    <property type="molecule type" value="Genomic_DNA"/>
</dbReference>
<proteinExistence type="predicted"/>
<dbReference type="InterPro" id="IPR049489">
    <property type="entry name" value="FabD-like_helical_ins"/>
</dbReference>
<accession>A0A315Y171</accession>
<name>A0A315Y171_RUMFL</name>
<dbReference type="Pfam" id="PF21607">
    <property type="entry name" value="FabD_helical_ins"/>
    <property type="match status" value="1"/>
</dbReference>
<protein>
    <submittedName>
        <fullName evidence="2">Trans-AT polyketide synthase/acyltransferase/oxidoreductase domain-containing protein</fullName>
    </submittedName>
</protein>
<keyword evidence="2" id="KW-0012">Acyltransferase</keyword>
<evidence type="ECO:0000259" key="1">
    <source>
        <dbReference type="Pfam" id="PF21607"/>
    </source>
</evidence>
<dbReference type="Pfam" id="PF03060">
    <property type="entry name" value="NMO"/>
    <property type="match status" value="1"/>
</dbReference>
<reference evidence="2 3" key="1">
    <citation type="submission" date="2018-05" db="EMBL/GenBank/DDBJ databases">
        <title>The Hungate 1000. A catalogue of reference genomes from the rumen microbiome.</title>
        <authorList>
            <person name="Kelly W."/>
        </authorList>
    </citation>
    <scope>NUCLEOTIDE SEQUENCE [LARGE SCALE GENOMIC DNA]</scope>
    <source>
        <strain evidence="2 3">SAb67</strain>
    </source>
</reference>
<dbReference type="OrthoDB" id="9805460at2"/>
<organism evidence="2 3">
    <name type="scientific">Ruminococcus flavefaciens</name>
    <dbReference type="NCBI Taxonomy" id="1265"/>
    <lineage>
        <taxon>Bacteria</taxon>
        <taxon>Bacillati</taxon>
        <taxon>Bacillota</taxon>
        <taxon>Clostridia</taxon>
        <taxon>Eubacteriales</taxon>
        <taxon>Oscillospiraceae</taxon>
        <taxon>Ruminococcus</taxon>
    </lineage>
</organism>
<evidence type="ECO:0000313" key="3">
    <source>
        <dbReference type="Proteomes" id="UP000245720"/>
    </source>
</evidence>
<dbReference type="GO" id="GO:0016746">
    <property type="term" value="F:acyltransferase activity"/>
    <property type="evidence" value="ECO:0007669"/>
    <property type="project" value="UniProtKB-KW"/>
</dbReference>
<dbReference type="PANTHER" id="PTHR32332:SF20">
    <property type="entry name" value="2-NITROPROPANE DIOXYGENASE-LIKE PROTEIN"/>
    <property type="match status" value="1"/>
</dbReference>